<dbReference type="STRING" id="1850517.A8708_26505"/>
<gene>
    <name evidence="1" type="ORF">A8708_26505</name>
</gene>
<dbReference type="EMBL" id="LYPB01000058">
    <property type="protein sequence ID" value="OAS19264.1"/>
    <property type="molecule type" value="Genomic_DNA"/>
</dbReference>
<evidence type="ECO:0000313" key="1">
    <source>
        <dbReference type="EMBL" id="OAS19264.1"/>
    </source>
</evidence>
<keyword evidence="2" id="KW-1185">Reference proteome</keyword>
<dbReference type="Proteomes" id="UP000078454">
    <property type="component" value="Unassembled WGS sequence"/>
</dbReference>
<evidence type="ECO:0000313" key="2">
    <source>
        <dbReference type="Proteomes" id="UP000078454"/>
    </source>
</evidence>
<dbReference type="AlphaFoldDB" id="A0A198ACP0"/>
<protein>
    <submittedName>
        <fullName evidence="1">Uncharacterized protein</fullName>
    </submittedName>
</protein>
<sequence length="64" mass="7445">MTSYWTPEIGRKNQSLLIKMMRDKQKKPKCQICNDEEWVEQGSGALLGYVECMCQENKESGDEK</sequence>
<reference evidence="1 2" key="1">
    <citation type="submission" date="2016-05" db="EMBL/GenBank/DDBJ databases">
        <title>Paenibacillus sp. 1ZS3-15 nov., isolated from the rhizosphere soil.</title>
        <authorList>
            <person name="Zhang X.X."/>
            <person name="Zhang J."/>
        </authorList>
    </citation>
    <scope>NUCLEOTIDE SEQUENCE [LARGE SCALE GENOMIC DNA]</scope>
    <source>
        <strain evidence="1 2">1ZS3-15</strain>
    </source>
</reference>
<dbReference type="RefSeq" id="WP_068663662.1">
    <property type="nucleotide sequence ID" value="NZ_LYPB01000058.1"/>
</dbReference>
<proteinExistence type="predicted"/>
<name>A0A198ACP0_9BACL</name>
<accession>A0A198ACP0</accession>
<comment type="caution">
    <text evidence="1">The sequence shown here is derived from an EMBL/GenBank/DDBJ whole genome shotgun (WGS) entry which is preliminary data.</text>
</comment>
<organism evidence="1 2">
    <name type="scientific">Paenibacillus oryzisoli</name>
    <dbReference type="NCBI Taxonomy" id="1850517"/>
    <lineage>
        <taxon>Bacteria</taxon>
        <taxon>Bacillati</taxon>
        <taxon>Bacillota</taxon>
        <taxon>Bacilli</taxon>
        <taxon>Bacillales</taxon>
        <taxon>Paenibacillaceae</taxon>
        <taxon>Paenibacillus</taxon>
    </lineage>
</organism>